<keyword evidence="3" id="KW-1185">Reference proteome</keyword>
<feature type="coiled-coil region" evidence="1">
    <location>
        <begin position="152"/>
        <end position="179"/>
    </location>
</feature>
<dbReference type="AlphaFoldDB" id="A0AA88DY01"/>
<reference evidence="2" key="1">
    <citation type="submission" date="2023-07" db="EMBL/GenBank/DDBJ databases">
        <title>draft genome sequence of fig (Ficus carica).</title>
        <authorList>
            <person name="Takahashi T."/>
            <person name="Nishimura K."/>
        </authorList>
    </citation>
    <scope>NUCLEOTIDE SEQUENCE</scope>
</reference>
<sequence>MSAHEGDKGRDKRCKVDGPRSVEDIDMIRKIFGFEYTDIVRFRVELNFLFHTEEGLLKLDEKYLRQKYGDLGRKESLTPAMKSVTSTLPCIVIDRMCRTKVEDVTKDDLRQCNFYLKGIKRVTDFQIDQYMDDFALETSFGFEAIRYERDVRETLENKITTLKAELERCVAELERCKENREKVKIYEYKMSDFMKKCLGKASEWKLKNWGDKWF</sequence>
<keyword evidence="1" id="KW-0175">Coiled coil</keyword>
<evidence type="ECO:0000313" key="3">
    <source>
        <dbReference type="Proteomes" id="UP001187192"/>
    </source>
</evidence>
<proteinExistence type="predicted"/>
<dbReference type="Proteomes" id="UP001187192">
    <property type="component" value="Unassembled WGS sequence"/>
</dbReference>
<organism evidence="2 3">
    <name type="scientific">Ficus carica</name>
    <name type="common">Common fig</name>
    <dbReference type="NCBI Taxonomy" id="3494"/>
    <lineage>
        <taxon>Eukaryota</taxon>
        <taxon>Viridiplantae</taxon>
        <taxon>Streptophyta</taxon>
        <taxon>Embryophyta</taxon>
        <taxon>Tracheophyta</taxon>
        <taxon>Spermatophyta</taxon>
        <taxon>Magnoliopsida</taxon>
        <taxon>eudicotyledons</taxon>
        <taxon>Gunneridae</taxon>
        <taxon>Pentapetalae</taxon>
        <taxon>rosids</taxon>
        <taxon>fabids</taxon>
        <taxon>Rosales</taxon>
        <taxon>Moraceae</taxon>
        <taxon>Ficeae</taxon>
        <taxon>Ficus</taxon>
    </lineage>
</organism>
<accession>A0AA88DY01</accession>
<gene>
    <name evidence="2" type="ORF">TIFTF001_032874</name>
</gene>
<protein>
    <submittedName>
        <fullName evidence="2">Uncharacterized protein</fullName>
    </submittedName>
</protein>
<dbReference type="EMBL" id="BTGU01000160">
    <property type="protein sequence ID" value="GMN63806.1"/>
    <property type="molecule type" value="Genomic_DNA"/>
</dbReference>
<evidence type="ECO:0000313" key="2">
    <source>
        <dbReference type="EMBL" id="GMN63806.1"/>
    </source>
</evidence>
<evidence type="ECO:0000256" key="1">
    <source>
        <dbReference type="SAM" id="Coils"/>
    </source>
</evidence>
<comment type="caution">
    <text evidence="2">The sequence shown here is derived from an EMBL/GenBank/DDBJ whole genome shotgun (WGS) entry which is preliminary data.</text>
</comment>
<name>A0AA88DY01_FICCA</name>